<evidence type="ECO:0008006" key="3">
    <source>
        <dbReference type="Google" id="ProtNLM"/>
    </source>
</evidence>
<dbReference type="OrthoDB" id="7297045at2"/>
<dbReference type="Proteomes" id="UP000253676">
    <property type="component" value="Unassembled WGS sequence"/>
</dbReference>
<sequence length="291" mass="33843">MKQFLIFTVKTLVLLFLLLVVLDFLYTTVYLQSSNRGKIDYVYNSVERDYDVVILGSSRANNHFVAPMFAEKGLKTFNYGMSGGHLFEASLLLKLMVERKYTIKNVILETDLNLSNEKRAEGIAAKFLPYIHNSEITKNHFSTEKDFNELYYIPFYRYVAFETRIGFREMFFNAIHKKTNHLLNMGYSPLGNGKGNMKNNISNLKPLRNKYYEEIRQLCKDNNINLISVMTPMCSNTKGLNYFDKVQQLYPEIHNYEKAVEGDQYFSSCGHLNDTGARLFTSVIIKDFFNK</sequence>
<accession>A0A366B0W6</accession>
<gene>
    <name evidence="1" type="ORF">DR980_09255</name>
</gene>
<keyword evidence="2" id="KW-1185">Reference proteome</keyword>
<reference evidence="1 2" key="1">
    <citation type="submission" date="2018-07" db="EMBL/GenBank/DDBJ databases">
        <title>Complete genome sequence of Flavobacterium psychrolimnae LMG 22018.</title>
        <authorList>
            <person name="Kim D.-U."/>
        </authorList>
    </citation>
    <scope>NUCLEOTIDE SEQUENCE [LARGE SCALE GENOMIC DNA]</scope>
    <source>
        <strain evidence="1 2">LMG 22018</strain>
    </source>
</reference>
<comment type="caution">
    <text evidence="1">The sequence shown here is derived from an EMBL/GenBank/DDBJ whole genome shotgun (WGS) entry which is preliminary data.</text>
</comment>
<dbReference type="EMBL" id="QNUX01000007">
    <property type="protein sequence ID" value="RBN50293.1"/>
    <property type="molecule type" value="Genomic_DNA"/>
</dbReference>
<evidence type="ECO:0000313" key="2">
    <source>
        <dbReference type="Proteomes" id="UP000253676"/>
    </source>
</evidence>
<proteinExistence type="predicted"/>
<name>A0A366B0W6_9FLAO</name>
<dbReference type="RefSeq" id="WP_113635338.1">
    <property type="nucleotide sequence ID" value="NZ_QNUX01000007.1"/>
</dbReference>
<protein>
    <recommendedName>
        <fullName evidence="3">SGNH/GDSL hydrolase family protein</fullName>
    </recommendedName>
</protein>
<dbReference type="SUPFAM" id="SSF52266">
    <property type="entry name" value="SGNH hydrolase"/>
    <property type="match status" value="1"/>
</dbReference>
<organism evidence="1 2">
    <name type="scientific">Flavobacterium psychrolimnae</name>
    <dbReference type="NCBI Taxonomy" id="249351"/>
    <lineage>
        <taxon>Bacteria</taxon>
        <taxon>Pseudomonadati</taxon>
        <taxon>Bacteroidota</taxon>
        <taxon>Flavobacteriia</taxon>
        <taxon>Flavobacteriales</taxon>
        <taxon>Flavobacteriaceae</taxon>
        <taxon>Flavobacterium</taxon>
    </lineage>
</organism>
<evidence type="ECO:0000313" key="1">
    <source>
        <dbReference type="EMBL" id="RBN50293.1"/>
    </source>
</evidence>
<dbReference type="AlphaFoldDB" id="A0A366B0W6"/>